<comment type="caution">
    <text evidence="3">The sequence shown here is derived from an EMBL/GenBank/DDBJ whole genome shotgun (WGS) entry which is preliminary data.</text>
</comment>
<organism evidence="3 4">
    <name type="scientific">Furfurilactobacillus milii</name>
    <dbReference type="NCBI Taxonomy" id="2888272"/>
    <lineage>
        <taxon>Bacteria</taxon>
        <taxon>Bacillati</taxon>
        <taxon>Bacillota</taxon>
        <taxon>Bacilli</taxon>
        <taxon>Lactobacillales</taxon>
        <taxon>Lactobacillaceae</taxon>
        <taxon>Furfurilactobacillus</taxon>
    </lineage>
</organism>
<keyword evidence="1" id="KW-0812">Transmembrane</keyword>
<evidence type="ECO:0000313" key="2">
    <source>
        <dbReference type="EMBL" id="MDF9914560.1"/>
    </source>
</evidence>
<dbReference type="Proteomes" id="UP000449209">
    <property type="component" value="Unassembled WGS sequence"/>
</dbReference>
<keyword evidence="1" id="KW-0472">Membrane</keyword>
<evidence type="ECO:0000313" key="4">
    <source>
        <dbReference type="Proteomes" id="UP000449209"/>
    </source>
</evidence>
<keyword evidence="1" id="KW-1133">Transmembrane helix</keyword>
<accession>A0A6N9I015</accession>
<feature type="transmembrane region" description="Helical" evidence="1">
    <location>
        <begin position="28"/>
        <end position="57"/>
    </location>
</feature>
<gene>
    <name evidence="3" type="ORF">GB993_01315</name>
    <name evidence="2" type="ORF">NNA32_09885</name>
</gene>
<reference evidence="2" key="2">
    <citation type="submission" date="2022-06" db="EMBL/GenBank/DDBJ databases">
        <title>Antifungal cultures and metabolites of lactic acid bacteria for use in dairy fermentations.</title>
        <authorList>
            <person name="Zhao Z."/>
            <person name="Gaenzle M."/>
        </authorList>
    </citation>
    <scope>NUCLEOTIDE SEQUENCE</scope>
    <source>
        <strain evidence="2">FUA3126</strain>
    </source>
</reference>
<evidence type="ECO:0000256" key="1">
    <source>
        <dbReference type="SAM" id="Phobius"/>
    </source>
</evidence>
<keyword evidence="5" id="KW-1185">Reference proteome</keyword>
<sequence length="61" mass="6610">MGLLIGLAILLIFGRFIGKAVFWILGTLVVVAGFVFFAHIAIWLVLIFLAIGGLSFLGRSF</sequence>
<evidence type="ECO:0000313" key="5">
    <source>
        <dbReference type="Proteomes" id="UP001152867"/>
    </source>
</evidence>
<dbReference type="OrthoDB" id="9921694at2"/>
<dbReference type="Proteomes" id="UP001152867">
    <property type="component" value="Unassembled WGS sequence"/>
</dbReference>
<protein>
    <submittedName>
        <fullName evidence="3">Small multidrug resistance protein</fullName>
    </submittedName>
</protein>
<dbReference type="EMBL" id="JANDJP010000014">
    <property type="protein sequence ID" value="MDF9914560.1"/>
    <property type="molecule type" value="Genomic_DNA"/>
</dbReference>
<evidence type="ECO:0000313" key="3">
    <source>
        <dbReference type="EMBL" id="MYV16169.1"/>
    </source>
</evidence>
<proteinExistence type="predicted"/>
<dbReference type="RefSeq" id="WP_161002770.1">
    <property type="nucleotide sequence ID" value="NZ_JAIWJF010000001.1"/>
</dbReference>
<dbReference type="EMBL" id="WEZQ01000001">
    <property type="protein sequence ID" value="MYV16169.1"/>
    <property type="molecule type" value="Genomic_DNA"/>
</dbReference>
<reference evidence="3 4" key="1">
    <citation type="journal article" date="2019" name="Appl. Environ. Microbiol.">
        <title>Genetic determinants of hydroxycinnamic acid metabolism in heterofermentative lactobacilli.</title>
        <authorList>
            <person name="Gaur G."/>
            <person name="Oh J.H."/>
            <person name="Filannino P."/>
            <person name="Gobbetti M."/>
            <person name="van Pijkeren J.P."/>
            <person name="Ganzle M.G."/>
        </authorList>
    </citation>
    <scope>NUCLEOTIDE SEQUENCE [LARGE SCALE GENOMIC DNA]</scope>
    <source>
        <strain evidence="3 4">C5</strain>
    </source>
</reference>
<dbReference type="AlphaFoldDB" id="A0A6N9I015"/>
<name>A0A6N9I015_9LACO</name>